<evidence type="ECO:0000256" key="6">
    <source>
        <dbReference type="ARBA" id="ARBA00023049"/>
    </source>
</evidence>
<feature type="compositionally biased region" description="Basic residues" evidence="7">
    <location>
        <begin position="298"/>
        <end position="314"/>
    </location>
</feature>
<dbReference type="Pfam" id="PF04002">
    <property type="entry name" value="RadC"/>
    <property type="match status" value="1"/>
</dbReference>
<dbReference type="OrthoDB" id="9804482at2"/>
<dbReference type="Gene3D" id="3.40.140.10">
    <property type="entry name" value="Cytidine Deaminase, domain 2"/>
    <property type="match status" value="1"/>
</dbReference>
<evidence type="ECO:0000313" key="9">
    <source>
        <dbReference type="EMBL" id="ESL02404.1"/>
    </source>
</evidence>
<dbReference type="GO" id="GO:0046872">
    <property type="term" value="F:metal ion binding"/>
    <property type="evidence" value="ECO:0007669"/>
    <property type="project" value="UniProtKB-KW"/>
</dbReference>
<keyword evidence="2" id="KW-0645">Protease</keyword>
<dbReference type="InterPro" id="IPR010982">
    <property type="entry name" value="Lambda_DNA-bd_dom_sf"/>
</dbReference>
<dbReference type="PANTHER" id="PTHR30471:SF3">
    <property type="entry name" value="UPF0758 PROTEIN YEES-RELATED"/>
    <property type="match status" value="1"/>
</dbReference>
<dbReference type="EMBL" id="ACIL03000016">
    <property type="protein sequence ID" value="ESL02404.1"/>
    <property type="molecule type" value="Genomic_DNA"/>
</dbReference>
<dbReference type="InterPro" id="IPR020891">
    <property type="entry name" value="UPF0758_CS"/>
</dbReference>
<evidence type="ECO:0000259" key="8">
    <source>
        <dbReference type="PROSITE" id="PS50249"/>
    </source>
</evidence>
<dbReference type="SUPFAM" id="SSF47413">
    <property type="entry name" value="lambda repressor-like DNA-binding domains"/>
    <property type="match status" value="1"/>
</dbReference>
<evidence type="ECO:0000256" key="3">
    <source>
        <dbReference type="ARBA" id="ARBA00022723"/>
    </source>
</evidence>
<comment type="similarity">
    <text evidence="1">Belongs to the UPF0758 family.</text>
</comment>
<dbReference type="STRING" id="592026.GCWU0000282_002539"/>
<evidence type="ECO:0000256" key="2">
    <source>
        <dbReference type="ARBA" id="ARBA00022670"/>
    </source>
</evidence>
<accession>V2XJR0</accession>
<evidence type="ECO:0000256" key="5">
    <source>
        <dbReference type="ARBA" id="ARBA00022833"/>
    </source>
</evidence>
<evidence type="ECO:0000256" key="4">
    <source>
        <dbReference type="ARBA" id="ARBA00022801"/>
    </source>
</evidence>
<keyword evidence="3" id="KW-0479">Metal-binding</keyword>
<dbReference type="HOGENOM" id="CLU_884779_0_0_9"/>
<proteinExistence type="inferred from homology"/>
<dbReference type="GO" id="GO:0008237">
    <property type="term" value="F:metallopeptidase activity"/>
    <property type="evidence" value="ECO:0007669"/>
    <property type="project" value="UniProtKB-KW"/>
</dbReference>
<dbReference type="eggNOG" id="COG2944">
    <property type="taxonomic scope" value="Bacteria"/>
</dbReference>
<organism evidence="9 10">
    <name type="scientific">Catonella morbi ATCC 51271</name>
    <dbReference type="NCBI Taxonomy" id="592026"/>
    <lineage>
        <taxon>Bacteria</taxon>
        <taxon>Bacillati</taxon>
        <taxon>Bacillota</taxon>
        <taxon>Clostridia</taxon>
        <taxon>Lachnospirales</taxon>
        <taxon>Lachnospiraceae</taxon>
        <taxon>Catonella</taxon>
    </lineage>
</organism>
<sequence length="314" mass="35804">MKNSRKQDKSSYKDNETFSLREVAIRMVEMPPLLSDIPFDGPEEAAKAMADLLKDYDREVFAVVNLRTNGQPINMNIVSIGTLDSSLTNPREILKSMVLSNAFAVMLFHNHPSGNLNPSREDFIITNKMNDICNLIGIKLWDHIIIGPGDEFYSFHAECKMPVSSLKVKTNSEDLHLVGVKVAEQGVNEVKDVLKQNSTITEQTPGIEQSELTLSEQFIKIRESSGMNRKEFAEYLNIPYRTMQDWELGKSSMPKYVLELIAFKVKQELLPKAREAPKKDSVIEKIQHRQKENSLKINKPKAKRSKEAKKQKLR</sequence>
<gene>
    <name evidence="9" type="ORF">GCWU0000282_002539</name>
</gene>
<dbReference type="PROSITE" id="PS01302">
    <property type="entry name" value="UPF0758"/>
    <property type="match status" value="1"/>
</dbReference>
<dbReference type="GO" id="GO:0006508">
    <property type="term" value="P:proteolysis"/>
    <property type="evidence" value="ECO:0007669"/>
    <property type="project" value="UniProtKB-KW"/>
</dbReference>
<keyword evidence="5" id="KW-0862">Zinc</keyword>
<reference evidence="9 10" key="1">
    <citation type="submission" date="2013-06" db="EMBL/GenBank/DDBJ databases">
        <authorList>
            <person name="Weinstock G."/>
            <person name="Sodergren E."/>
            <person name="Clifton S."/>
            <person name="Fulton L."/>
            <person name="Fulton B."/>
            <person name="Courtney L."/>
            <person name="Fronick C."/>
            <person name="Harrison M."/>
            <person name="Strong C."/>
            <person name="Farmer C."/>
            <person name="Delahaunty K."/>
            <person name="Markovic C."/>
            <person name="Hall O."/>
            <person name="Minx P."/>
            <person name="Tomlinson C."/>
            <person name="Mitreva M."/>
            <person name="Nelson J."/>
            <person name="Hou S."/>
            <person name="Wollam A."/>
            <person name="Pepin K.H."/>
            <person name="Johnson M."/>
            <person name="Bhonagiri V."/>
            <person name="Nash W.E."/>
            <person name="Warren W."/>
            <person name="Chinwalla A."/>
            <person name="Mardis E.R."/>
            <person name="Wilson R.K."/>
        </authorList>
    </citation>
    <scope>NUCLEOTIDE SEQUENCE [LARGE SCALE GENOMIC DNA]</scope>
    <source>
        <strain evidence="9 10">ATCC 51271</strain>
    </source>
</reference>
<evidence type="ECO:0000313" key="10">
    <source>
        <dbReference type="Proteomes" id="UP000018227"/>
    </source>
</evidence>
<keyword evidence="6" id="KW-0482">Metalloprotease</keyword>
<name>V2XJR0_9FIRM</name>
<keyword evidence="10" id="KW-1185">Reference proteome</keyword>
<dbReference type="CDD" id="cd00093">
    <property type="entry name" value="HTH_XRE"/>
    <property type="match status" value="1"/>
</dbReference>
<dbReference type="AlphaFoldDB" id="V2XJR0"/>
<feature type="domain" description="MPN" evidence="8">
    <location>
        <begin position="38"/>
        <end position="161"/>
    </location>
</feature>
<evidence type="ECO:0000256" key="7">
    <source>
        <dbReference type="SAM" id="MobiDB-lite"/>
    </source>
</evidence>
<feature type="compositionally biased region" description="Basic and acidic residues" evidence="7">
    <location>
        <begin position="274"/>
        <end position="294"/>
    </location>
</feature>
<keyword evidence="4" id="KW-0378">Hydrolase</keyword>
<feature type="region of interest" description="Disordered" evidence="7">
    <location>
        <begin position="274"/>
        <end position="314"/>
    </location>
</feature>
<comment type="caution">
    <text evidence="9">The sequence shown here is derived from an EMBL/GenBank/DDBJ whole genome shotgun (WGS) entry which is preliminary data.</text>
</comment>
<protein>
    <submittedName>
        <fullName evidence="9">DNA repair protein RadC</fullName>
    </submittedName>
</protein>
<dbReference type="InterPro" id="IPR025657">
    <property type="entry name" value="RadC_JAB"/>
</dbReference>
<evidence type="ECO:0000256" key="1">
    <source>
        <dbReference type="ARBA" id="ARBA00010243"/>
    </source>
</evidence>
<dbReference type="Proteomes" id="UP000018227">
    <property type="component" value="Unassembled WGS sequence"/>
</dbReference>
<dbReference type="PANTHER" id="PTHR30471">
    <property type="entry name" value="DNA REPAIR PROTEIN RADC"/>
    <property type="match status" value="1"/>
</dbReference>
<dbReference type="GO" id="GO:0003677">
    <property type="term" value="F:DNA binding"/>
    <property type="evidence" value="ECO:0007669"/>
    <property type="project" value="InterPro"/>
</dbReference>
<dbReference type="CDD" id="cd08071">
    <property type="entry name" value="MPN_DUF2466"/>
    <property type="match status" value="1"/>
</dbReference>
<dbReference type="InterPro" id="IPR001387">
    <property type="entry name" value="Cro/C1-type_HTH"/>
</dbReference>
<dbReference type="InterPro" id="IPR037518">
    <property type="entry name" value="MPN"/>
</dbReference>
<dbReference type="eggNOG" id="COG2003">
    <property type="taxonomic scope" value="Bacteria"/>
</dbReference>
<dbReference type="PROSITE" id="PS50249">
    <property type="entry name" value="MPN"/>
    <property type="match status" value="1"/>
</dbReference>
<dbReference type="RefSeq" id="WP_023355386.1">
    <property type="nucleotide sequence ID" value="NZ_KI535369.1"/>
</dbReference>
<dbReference type="Gene3D" id="1.10.260.40">
    <property type="entry name" value="lambda repressor-like DNA-binding domains"/>
    <property type="match status" value="1"/>
</dbReference>
<dbReference type="InterPro" id="IPR001405">
    <property type="entry name" value="UPF0758"/>
</dbReference>